<proteinExistence type="predicted"/>
<organism evidence="1">
    <name type="scientific">Roseihalotalea indica</name>
    <dbReference type="NCBI Taxonomy" id="2867963"/>
    <lineage>
        <taxon>Bacteria</taxon>
        <taxon>Pseudomonadati</taxon>
        <taxon>Bacteroidota</taxon>
        <taxon>Cytophagia</taxon>
        <taxon>Cytophagales</taxon>
        <taxon>Catalimonadaceae</taxon>
        <taxon>Roseihalotalea</taxon>
    </lineage>
</organism>
<dbReference type="Pfam" id="PF08811">
    <property type="entry name" value="DUF1800"/>
    <property type="match status" value="1"/>
</dbReference>
<dbReference type="InterPro" id="IPR014917">
    <property type="entry name" value="DUF1800"/>
</dbReference>
<evidence type="ECO:0000313" key="1">
    <source>
        <dbReference type="EMBL" id="WKN36366.1"/>
    </source>
</evidence>
<name>A0AA49GMA0_9BACT</name>
<protein>
    <submittedName>
        <fullName evidence="1">DUF1800 domain-containing protein</fullName>
    </submittedName>
</protein>
<reference evidence="1" key="2">
    <citation type="journal article" date="2024" name="Antonie Van Leeuwenhoek">
        <title>Roseihalotalea indica gen. nov., sp. nov., a halophilic Bacteroidetes from mesopelagic Southwest Indian Ocean with higher carbohydrate metabolic potential.</title>
        <authorList>
            <person name="Chen B."/>
            <person name="Zhang M."/>
            <person name="Lin D."/>
            <person name="Ye J."/>
            <person name="Tang K."/>
        </authorList>
    </citation>
    <scope>NUCLEOTIDE SEQUENCE</scope>
    <source>
        <strain evidence="1">TK19036</strain>
    </source>
</reference>
<reference evidence="1" key="1">
    <citation type="journal article" date="2023" name="Comput. Struct. Biotechnol. J.">
        <title>Discovery of a novel marine Bacteroidetes with a rich repertoire of carbohydrate-active enzymes.</title>
        <authorList>
            <person name="Chen B."/>
            <person name="Liu G."/>
            <person name="Chen Q."/>
            <person name="Wang H."/>
            <person name="Liu L."/>
            <person name="Tang K."/>
        </authorList>
    </citation>
    <scope>NUCLEOTIDE SEQUENCE</scope>
    <source>
        <strain evidence="1">TK19036</strain>
    </source>
</reference>
<dbReference type="AlphaFoldDB" id="A0AA49GMA0"/>
<gene>
    <name evidence="1" type="ORF">K4G66_28815</name>
</gene>
<accession>A0AA49GMA0</accession>
<dbReference type="EMBL" id="CP120682">
    <property type="protein sequence ID" value="WKN36366.1"/>
    <property type="molecule type" value="Genomic_DNA"/>
</dbReference>
<sequence>MASLSPYNQALGLKRAAHLLRRASFGATKPQIDQFAQLNPSQALEKLFKKPALVDAPKDVATGAAWVNPKPTDANSNADTLIDQTKSWWVHHFLQSECTLLPKSAFFLHTHFTTISSRIRFAPSIYYQIRLFEKFALGNFKELAKCICIDNAMLQHLDGQLNRKGSPNENYAREFLELYSVGKGAQKGPDDYTNYTELDVIEAAKVFSGYQIDEEFTNLNDELGVSQALVRKNDQELAAQHDSSVKKFSSAFQERTIAPLETSNGLATEDAALDEIHQLVEMIFDQDATAQHICRKLYRYYVYYEISEEIEQDIIAPLAKVFQDNNYELQPVLETLFSSQHFYDVDNTQLEDNHVGAIIKSPLDLVTGINRFFKVPCPDDQGDLATYYKTLYLGVLKPLQDQGLDLYEPFEVAGYPAYHQSPAFHRNWISANYLARRYEYAKKLIEGIYDEDGNLLLKLDVMDYVTDPNHISDPSDAEQLVRELVDYVLPEEISEERFDYFLKAILLDDLSEINWRFEWERYESSGDDSAVRTQLEKLFNTILQSPEYQLS</sequence>